<evidence type="ECO:0000313" key="4">
    <source>
        <dbReference type="Proteomes" id="UP000267096"/>
    </source>
</evidence>
<dbReference type="Gene3D" id="3.30.200.20">
    <property type="entry name" value="Phosphorylase Kinase, domain 1"/>
    <property type="match status" value="1"/>
</dbReference>
<dbReference type="GO" id="GO:0043235">
    <property type="term" value="C:receptor complex"/>
    <property type="evidence" value="ECO:0007669"/>
    <property type="project" value="TreeGrafter"/>
</dbReference>
<dbReference type="InterPro" id="IPR001245">
    <property type="entry name" value="Ser-Thr/Tyr_kinase_cat_dom"/>
</dbReference>
<protein>
    <submittedName>
        <fullName evidence="5">Protein kinase domain-containing protein</fullName>
    </submittedName>
</protein>
<feature type="transmembrane region" description="Helical" evidence="1">
    <location>
        <begin position="180"/>
        <end position="201"/>
    </location>
</feature>
<dbReference type="GO" id="GO:0005886">
    <property type="term" value="C:plasma membrane"/>
    <property type="evidence" value="ECO:0007669"/>
    <property type="project" value="TreeGrafter"/>
</dbReference>
<keyword evidence="1" id="KW-0812">Transmembrane</keyword>
<dbReference type="InterPro" id="IPR000719">
    <property type="entry name" value="Prot_kinase_dom"/>
</dbReference>
<feature type="domain" description="Protein kinase" evidence="2">
    <location>
        <begin position="102"/>
        <end position="205"/>
    </location>
</feature>
<keyword evidence="1" id="KW-0472">Membrane</keyword>
<evidence type="ECO:0000313" key="3">
    <source>
        <dbReference type="EMBL" id="VDK23898.1"/>
    </source>
</evidence>
<evidence type="ECO:0000259" key="2">
    <source>
        <dbReference type="PROSITE" id="PS50011"/>
    </source>
</evidence>
<accession>A0A0M3JAN3</accession>
<proteinExistence type="predicted"/>
<dbReference type="GO" id="GO:0004714">
    <property type="term" value="F:transmembrane receptor protein tyrosine kinase activity"/>
    <property type="evidence" value="ECO:0007669"/>
    <property type="project" value="TreeGrafter"/>
</dbReference>
<dbReference type="InterPro" id="IPR050122">
    <property type="entry name" value="RTK"/>
</dbReference>
<organism evidence="5">
    <name type="scientific">Anisakis simplex</name>
    <name type="common">Herring worm</name>
    <dbReference type="NCBI Taxonomy" id="6269"/>
    <lineage>
        <taxon>Eukaryota</taxon>
        <taxon>Metazoa</taxon>
        <taxon>Ecdysozoa</taxon>
        <taxon>Nematoda</taxon>
        <taxon>Chromadorea</taxon>
        <taxon>Rhabditida</taxon>
        <taxon>Spirurina</taxon>
        <taxon>Ascaridomorpha</taxon>
        <taxon>Ascaridoidea</taxon>
        <taxon>Anisakidae</taxon>
        <taxon>Anisakis</taxon>
        <taxon>Anisakis simplex complex</taxon>
    </lineage>
</organism>
<evidence type="ECO:0000313" key="5">
    <source>
        <dbReference type="WBParaSite" id="ASIM_0000465401-mRNA-1"/>
    </source>
</evidence>
<dbReference type="InterPro" id="IPR011009">
    <property type="entry name" value="Kinase-like_dom_sf"/>
</dbReference>
<gene>
    <name evidence="3" type="ORF">ASIM_LOCUS4467</name>
</gene>
<dbReference type="PANTHER" id="PTHR24416:SF611">
    <property type="entry name" value="TYROSINE-PROTEIN KINASE TRANSMEMBRANE RECEPTOR ROR"/>
    <property type="match status" value="1"/>
</dbReference>
<reference evidence="5" key="1">
    <citation type="submission" date="2017-02" db="UniProtKB">
        <authorList>
            <consortium name="WormBaseParasite"/>
        </authorList>
    </citation>
    <scope>IDENTIFICATION</scope>
</reference>
<keyword evidence="4" id="KW-1185">Reference proteome</keyword>
<keyword evidence="1" id="KW-1133">Transmembrane helix</keyword>
<dbReference type="SUPFAM" id="SSF56112">
    <property type="entry name" value="Protein kinase-like (PK-like)"/>
    <property type="match status" value="1"/>
</dbReference>
<dbReference type="AlphaFoldDB" id="A0A0M3JAN3"/>
<sequence>MIIFLVSSLIILLFVCSLLYIMQVLKHINWKPRRTGRNTEETSVPLEEASLCSSSDYRVVPIIDRETIRIDSKIGQPIVTLLLDLYNVSLNEYILFSALKNCNKQTIKFKGAFGEVFSADWCGSPTGRVAIKTLYHLERDYSEIAKEARLLTQLEHPNIVRLFGIAKEKQQVRFDCIRNFFLNYIILPLFIDFVTLNSLIFDSFN</sequence>
<feature type="transmembrane region" description="Helical" evidence="1">
    <location>
        <begin position="6"/>
        <end position="25"/>
    </location>
</feature>
<name>A0A0M3JAN3_ANISI</name>
<evidence type="ECO:0000256" key="1">
    <source>
        <dbReference type="SAM" id="Phobius"/>
    </source>
</evidence>
<dbReference type="PANTHER" id="PTHR24416">
    <property type="entry name" value="TYROSINE-PROTEIN KINASE RECEPTOR"/>
    <property type="match status" value="1"/>
</dbReference>
<dbReference type="EMBL" id="UYRR01007797">
    <property type="protein sequence ID" value="VDK23898.1"/>
    <property type="molecule type" value="Genomic_DNA"/>
</dbReference>
<dbReference type="Proteomes" id="UP000267096">
    <property type="component" value="Unassembled WGS sequence"/>
</dbReference>
<dbReference type="PROSITE" id="PS50011">
    <property type="entry name" value="PROTEIN_KINASE_DOM"/>
    <property type="match status" value="1"/>
</dbReference>
<dbReference type="Pfam" id="PF07714">
    <property type="entry name" value="PK_Tyr_Ser-Thr"/>
    <property type="match status" value="1"/>
</dbReference>
<dbReference type="GO" id="GO:0007169">
    <property type="term" value="P:cell surface receptor protein tyrosine kinase signaling pathway"/>
    <property type="evidence" value="ECO:0007669"/>
    <property type="project" value="TreeGrafter"/>
</dbReference>
<dbReference type="GO" id="GO:0005524">
    <property type="term" value="F:ATP binding"/>
    <property type="evidence" value="ECO:0007669"/>
    <property type="project" value="InterPro"/>
</dbReference>
<reference evidence="3 4" key="2">
    <citation type="submission" date="2018-11" db="EMBL/GenBank/DDBJ databases">
        <authorList>
            <consortium name="Pathogen Informatics"/>
        </authorList>
    </citation>
    <scope>NUCLEOTIDE SEQUENCE [LARGE SCALE GENOMIC DNA]</scope>
</reference>
<dbReference type="OrthoDB" id="193931at2759"/>
<dbReference type="WBParaSite" id="ASIM_0000465401-mRNA-1">
    <property type="protein sequence ID" value="ASIM_0000465401-mRNA-1"/>
    <property type="gene ID" value="ASIM_0000465401"/>
</dbReference>